<reference evidence="2" key="1">
    <citation type="submission" date="2016-11" db="EMBL/GenBank/DDBJ databases">
        <authorList>
            <person name="Varghese N."/>
            <person name="Submissions S."/>
        </authorList>
    </citation>
    <scope>NUCLEOTIDE SEQUENCE [LARGE SCALE GENOMIC DNA]</scope>
    <source>
        <strain evidence="2">DSM 18569</strain>
    </source>
</reference>
<protein>
    <submittedName>
        <fullName evidence="1">Uncharacterized protein</fullName>
    </submittedName>
</protein>
<dbReference type="RefSeq" id="WP_139252193.1">
    <property type="nucleotide sequence ID" value="NZ_FRAS01000008.1"/>
</dbReference>
<dbReference type="EMBL" id="FRAS01000008">
    <property type="protein sequence ID" value="SHK94695.1"/>
    <property type="molecule type" value="Genomic_DNA"/>
</dbReference>
<accession>A0A1M6WMD8</accession>
<organism evidence="1 2">
    <name type="scientific">Hymenobacter psychrotolerans DSM 18569</name>
    <dbReference type="NCBI Taxonomy" id="1121959"/>
    <lineage>
        <taxon>Bacteria</taxon>
        <taxon>Pseudomonadati</taxon>
        <taxon>Bacteroidota</taxon>
        <taxon>Cytophagia</taxon>
        <taxon>Cytophagales</taxon>
        <taxon>Hymenobacteraceae</taxon>
        <taxon>Hymenobacter</taxon>
    </lineage>
</organism>
<gene>
    <name evidence="1" type="ORF">SAMN02746009_01837</name>
</gene>
<keyword evidence="2" id="KW-1185">Reference proteome</keyword>
<evidence type="ECO:0000313" key="1">
    <source>
        <dbReference type="EMBL" id="SHK94695.1"/>
    </source>
</evidence>
<name>A0A1M6WMD8_9BACT</name>
<sequence length="195" mass="22949">MYSIEYKMRCRNCGEGKQFPQVSYYYDTLDSITSNMSEFSQAEDLASSLLESDITCDWCHIALWDVYSIKINDVPVMRYADDLFYYRVNIDKDENEDISFEEEYSKDLHSNARHNALNKLYQFVSRIDENRFGSNELEFGGDAELVVSFKKTDNDFVLHRIEILCFTGFDKNDLVDTIAYTNNNLYEPELPRIYI</sequence>
<dbReference type="AlphaFoldDB" id="A0A1M6WMD8"/>
<dbReference type="Proteomes" id="UP000183947">
    <property type="component" value="Unassembled WGS sequence"/>
</dbReference>
<evidence type="ECO:0000313" key="2">
    <source>
        <dbReference type="Proteomes" id="UP000183947"/>
    </source>
</evidence>
<proteinExistence type="predicted"/>